<reference evidence="2 3" key="1">
    <citation type="journal article" date="2019" name="Commun. Biol.">
        <title>The bagworm genome reveals a unique fibroin gene that provides high tensile strength.</title>
        <authorList>
            <person name="Kono N."/>
            <person name="Nakamura H."/>
            <person name="Ohtoshi R."/>
            <person name="Tomita M."/>
            <person name="Numata K."/>
            <person name="Arakawa K."/>
        </authorList>
    </citation>
    <scope>NUCLEOTIDE SEQUENCE [LARGE SCALE GENOMIC DNA]</scope>
</reference>
<feature type="region of interest" description="Disordered" evidence="1">
    <location>
        <begin position="1"/>
        <end position="21"/>
    </location>
</feature>
<comment type="caution">
    <text evidence="2">The sequence shown here is derived from an EMBL/GenBank/DDBJ whole genome shotgun (WGS) entry which is preliminary data.</text>
</comment>
<sequence length="98" mass="11192">MRNRDYNEKQDRDQKQLRDQNLNVKEMGIDSKIKQYKSFMQIGIVIGSGIKIKRGKIENFRTIPELKTIVGPGVSTIKNVIGIKIENNAETRIEAGMT</sequence>
<evidence type="ECO:0000313" key="2">
    <source>
        <dbReference type="EMBL" id="GBP50003.1"/>
    </source>
</evidence>
<accession>A0A4C1WFZ5</accession>
<name>A0A4C1WFZ5_EUMVA</name>
<evidence type="ECO:0000256" key="1">
    <source>
        <dbReference type="SAM" id="MobiDB-lite"/>
    </source>
</evidence>
<dbReference type="EMBL" id="BGZK01000556">
    <property type="protein sequence ID" value="GBP50003.1"/>
    <property type="molecule type" value="Genomic_DNA"/>
</dbReference>
<protein>
    <submittedName>
        <fullName evidence="2">Uncharacterized protein</fullName>
    </submittedName>
</protein>
<dbReference type="AlphaFoldDB" id="A0A4C1WFZ5"/>
<gene>
    <name evidence="2" type="ORF">EVAR_46625_1</name>
</gene>
<keyword evidence="3" id="KW-1185">Reference proteome</keyword>
<evidence type="ECO:0000313" key="3">
    <source>
        <dbReference type="Proteomes" id="UP000299102"/>
    </source>
</evidence>
<dbReference type="Proteomes" id="UP000299102">
    <property type="component" value="Unassembled WGS sequence"/>
</dbReference>
<organism evidence="2 3">
    <name type="scientific">Eumeta variegata</name>
    <name type="common">Bagworm moth</name>
    <name type="synonym">Eumeta japonica</name>
    <dbReference type="NCBI Taxonomy" id="151549"/>
    <lineage>
        <taxon>Eukaryota</taxon>
        <taxon>Metazoa</taxon>
        <taxon>Ecdysozoa</taxon>
        <taxon>Arthropoda</taxon>
        <taxon>Hexapoda</taxon>
        <taxon>Insecta</taxon>
        <taxon>Pterygota</taxon>
        <taxon>Neoptera</taxon>
        <taxon>Endopterygota</taxon>
        <taxon>Lepidoptera</taxon>
        <taxon>Glossata</taxon>
        <taxon>Ditrysia</taxon>
        <taxon>Tineoidea</taxon>
        <taxon>Psychidae</taxon>
        <taxon>Oiketicinae</taxon>
        <taxon>Eumeta</taxon>
    </lineage>
</organism>
<feature type="compositionally biased region" description="Basic and acidic residues" evidence="1">
    <location>
        <begin position="1"/>
        <end position="18"/>
    </location>
</feature>
<proteinExistence type="predicted"/>